<organism evidence="1">
    <name type="scientific">Veillonella ratti</name>
    <dbReference type="NCBI Taxonomy" id="103892"/>
    <lineage>
        <taxon>Bacteria</taxon>
        <taxon>Bacillati</taxon>
        <taxon>Bacillota</taxon>
        <taxon>Negativicutes</taxon>
        <taxon>Veillonellales</taxon>
        <taxon>Veillonellaceae</taxon>
        <taxon>Veillonella</taxon>
    </lineage>
</organism>
<evidence type="ECO:0000313" key="1">
    <source>
        <dbReference type="EMBL" id="VYU45189.1"/>
    </source>
</evidence>
<reference evidence="1" key="1">
    <citation type="submission" date="2019-11" db="EMBL/GenBank/DDBJ databases">
        <authorList>
            <person name="Feng L."/>
        </authorList>
    </citation>
    <scope>NUCLEOTIDE SEQUENCE</scope>
    <source>
        <strain evidence="1">VrattiLFYP33</strain>
    </source>
</reference>
<dbReference type="EMBL" id="CACRUX010000092">
    <property type="protein sequence ID" value="VYU45189.1"/>
    <property type="molecule type" value="Genomic_DNA"/>
</dbReference>
<gene>
    <name evidence="1" type="ORF">VRLFYP33_02096</name>
</gene>
<dbReference type="AlphaFoldDB" id="A0A6N3EZR0"/>
<accession>A0A6N3EZR0</accession>
<name>A0A6N3EZR0_9FIRM</name>
<proteinExistence type="predicted"/>
<protein>
    <submittedName>
        <fullName evidence="1">Uncharacterized protein</fullName>
    </submittedName>
</protein>
<sequence>MKCKHATREIPTDPHGKARYERAMRHMELAKEQGMSSEEIHALFKLIMDFDPKKDLDKVPNDDAHKKFRQALSHANRAVEEGKSDEEAHEIFRRIMHGETAGKCKHRKEEA</sequence>
<dbReference type="RefSeq" id="WP_021842089.1">
    <property type="nucleotide sequence ID" value="NZ_CACRUX010000092.1"/>
</dbReference>